<proteinExistence type="predicted"/>
<dbReference type="PANTHER" id="PTHR37810">
    <property type="entry name" value="IMMUNITY PROTEIN SDPI"/>
    <property type="match status" value="1"/>
</dbReference>
<feature type="domain" description="DUF1648" evidence="2">
    <location>
        <begin position="26"/>
        <end position="67"/>
    </location>
</feature>
<dbReference type="InterPro" id="IPR025962">
    <property type="entry name" value="SdpI/YhfL"/>
</dbReference>
<keyword evidence="1" id="KW-0472">Membrane</keyword>
<feature type="transmembrane region" description="Helical" evidence="1">
    <location>
        <begin position="174"/>
        <end position="193"/>
    </location>
</feature>
<dbReference type="InterPro" id="IPR012867">
    <property type="entry name" value="DUF1648"/>
</dbReference>
<dbReference type="Pfam" id="PF07853">
    <property type="entry name" value="DUF1648"/>
    <property type="match status" value="1"/>
</dbReference>
<accession>A0A494XI36</accession>
<dbReference type="GO" id="GO:0009636">
    <property type="term" value="P:response to toxic substance"/>
    <property type="evidence" value="ECO:0007669"/>
    <property type="project" value="TreeGrafter"/>
</dbReference>
<dbReference type="Pfam" id="PF13630">
    <property type="entry name" value="SdpI"/>
    <property type="match status" value="1"/>
</dbReference>
<reference evidence="3 4" key="1">
    <citation type="submission" date="2018-10" db="EMBL/GenBank/DDBJ databases">
        <title>Cohnella sp. M2MS4P-1, whole genome shotgun sequence.</title>
        <authorList>
            <person name="Tuo L."/>
        </authorList>
    </citation>
    <scope>NUCLEOTIDE SEQUENCE [LARGE SCALE GENOMIC DNA]</scope>
    <source>
        <strain evidence="3 4">M2MS4P-1</strain>
    </source>
</reference>
<evidence type="ECO:0000313" key="4">
    <source>
        <dbReference type="Proteomes" id="UP000282076"/>
    </source>
</evidence>
<organism evidence="3 4">
    <name type="scientific">Cohnella endophytica</name>
    <dbReference type="NCBI Taxonomy" id="2419778"/>
    <lineage>
        <taxon>Bacteria</taxon>
        <taxon>Bacillati</taxon>
        <taxon>Bacillota</taxon>
        <taxon>Bacilli</taxon>
        <taxon>Bacillales</taxon>
        <taxon>Paenibacillaceae</taxon>
        <taxon>Cohnella</taxon>
    </lineage>
</organism>
<evidence type="ECO:0000256" key="1">
    <source>
        <dbReference type="SAM" id="Phobius"/>
    </source>
</evidence>
<feature type="transmembrane region" description="Helical" evidence="1">
    <location>
        <begin position="12"/>
        <end position="35"/>
    </location>
</feature>
<evidence type="ECO:0000313" key="3">
    <source>
        <dbReference type="EMBL" id="RKP47213.1"/>
    </source>
</evidence>
<feature type="transmembrane region" description="Helical" evidence="1">
    <location>
        <begin position="63"/>
        <end position="83"/>
    </location>
</feature>
<dbReference type="OrthoDB" id="9808690at2"/>
<dbReference type="RefSeq" id="WP_120979410.1">
    <property type="nucleotide sequence ID" value="NZ_RBZM01000011.1"/>
</dbReference>
<dbReference type="AlphaFoldDB" id="A0A494XI36"/>
<dbReference type="PANTHER" id="PTHR37810:SF5">
    <property type="entry name" value="IMMUNITY PROTEIN SDPI"/>
    <property type="match status" value="1"/>
</dbReference>
<protein>
    <submittedName>
        <fullName evidence="3">DUF1648 domain-containing protein</fullName>
    </submittedName>
</protein>
<keyword evidence="1" id="KW-0812">Transmembrane</keyword>
<gene>
    <name evidence="3" type="ORF">D7Z26_23165</name>
</gene>
<keyword evidence="4" id="KW-1185">Reference proteome</keyword>
<dbReference type="InterPro" id="IPR026272">
    <property type="entry name" value="SdpI"/>
</dbReference>
<sequence>MTTNSNTPAKTSWLNHSWILIAINVLIFIVMFLVFNDKLPDNVASHYNVHGEVDRTMAKWSFWLLYAGLGIALPVLISLSRYIDPRQSNYARFEGYFYLIRWVISLFLQAVFLFIILDNAGYDLPMPKLIVGGLGVLWMLVGNRMGQVRSNFFIGIRTPWALMDDDNWRHTHRLGAKLWVASGLLMFVTAWFGSMPWRIGVTIAGAAASSLIPTAYSYLLFKNKRNA</sequence>
<feature type="transmembrane region" description="Helical" evidence="1">
    <location>
        <begin position="199"/>
        <end position="221"/>
    </location>
</feature>
<evidence type="ECO:0000259" key="2">
    <source>
        <dbReference type="Pfam" id="PF07853"/>
    </source>
</evidence>
<comment type="caution">
    <text evidence="3">The sequence shown here is derived from an EMBL/GenBank/DDBJ whole genome shotgun (WGS) entry which is preliminary data.</text>
</comment>
<dbReference type="PIRSF" id="PIRSF038959">
    <property type="entry name" value="SdpI"/>
    <property type="match status" value="1"/>
</dbReference>
<dbReference type="Proteomes" id="UP000282076">
    <property type="component" value="Unassembled WGS sequence"/>
</dbReference>
<dbReference type="EMBL" id="RBZM01000011">
    <property type="protein sequence ID" value="RKP47213.1"/>
    <property type="molecule type" value="Genomic_DNA"/>
</dbReference>
<name>A0A494XI36_9BACL</name>
<keyword evidence="1" id="KW-1133">Transmembrane helix</keyword>
<feature type="transmembrane region" description="Helical" evidence="1">
    <location>
        <begin position="95"/>
        <end position="117"/>
    </location>
</feature>
<feature type="transmembrane region" description="Helical" evidence="1">
    <location>
        <begin position="129"/>
        <end position="146"/>
    </location>
</feature>